<feature type="compositionally biased region" description="Gly residues" evidence="1">
    <location>
        <begin position="1"/>
        <end position="14"/>
    </location>
</feature>
<proteinExistence type="predicted"/>
<protein>
    <submittedName>
        <fullName evidence="2">Uncharacterized protein</fullName>
    </submittedName>
</protein>
<comment type="caution">
    <text evidence="2">The sequence shown here is derived from an EMBL/GenBank/DDBJ whole genome shotgun (WGS) entry which is preliminary data.</text>
</comment>
<dbReference type="Proteomes" id="UP000825729">
    <property type="component" value="Unassembled WGS sequence"/>
</dbReference>
<gene>
    <name evidence="2" type="ORF">H6P81_007861</name>
</gene>
<evidence type="ECO:0000313" key="2">
    <source>
        <dbReference type="EMBL" id="KAG9454957.1"/>
    </source>
</evidence>
<accession>A0AAV7F1K1</accession>
<evidence type="ECO:0000256" key="1">
    <source>
        <dbReference type="SAM" id="MobiDB-lite"/>
    </source>
</evidence>
<sequence length="92" mass="9195">MAADGGSRGNGGGALSVKVPTTPSPKGSPKSGRAGDGSGAATHCLCSPTTHPGSFRCRFHRAMSTSWMRRSKSMPASKPAVVADAGVAQEPA</sequence>
<name>A0AAV7F1K1_ARIFI</name>
<feature type="compositionally biased region" description="Low complexity" evidence="1">
    <location>
        <begin position="20"/>
        <end position="32"/>
    </location>
</feature>
<keyword evidence="3" id="KW-1185">Reference proteome</keyword>
<reference evidence="2 3" key="1">
    <citation type="submission" date="2021-07" db="EMBL/GenBank/DDBJ databases">
        <title>The Aristolochia fimbriata genome: insights into angiosperm evolution, floral development and chemical biosynthesis.</title>
        <authorList>
            <person name="Jiao Y."/>
        </authorList>
    </citation>
    <scope>NUCLEOTIDE SEQUENCE [LARGE SCALE GENOMIC DNA]</scope>
    <source>
        <strain evidence="2">IBCAS-2021</strain>
        <tissue evidence="2">Leaf</tissue>
    </source>
</reference>
<organism evidence="2 3">
    <name type="scientific">Aristolochia fimbriata</name>
    <name type="common">White veined hardy Dutchman's pipe vine</name>
    <dbReference type="NCBI Taxonomy" id="158543"/>
    <lineage>
        <taxon>Eukaryota</taxon>
        <taxon>Viridiplantae</taxon>
        <taxon>Streptophyta</taxon>
        <taxon>Embryophyta</taxon>
        <taxon>Tracheophyta</taxon>
        <taxon>Spermatophyta</taxon>
        <taxon>Magnoliopsida</taxon>
        <taxon>Magnoliidae</taxon>
        <taxon>Piperales</taxon>
        <taxon>Aristolochiaceae</taxon>
        <taxon>Aristolochia</taxon>
    </lineage>
</organism>
<dbReference type="PANTHER" id="PTHR33132">
    <property type="entry name" value="OSJNBB0118P14.9 PROTEIN"/>
    <property type="match status" value="1"/>
</dbReference>
<dbReference type="PANTHER" id="PTHR33132:SF142">
    <property type="entry name" value="SERINE-RICH PROTEIN-LIKE PROTEIN"/>
    <property type="match status" value="1"/>
</dbReference>
<feature type="region of interest" description="Disordered" evidence="1">
    <location>
        <begin position="1"/>
        <end position="42"/>
    </location>
</feature>
<dbReference type="EMBL" id="JAINDJ010000003">
    <property type="protein sequence ID" value="KAG9454957.1"/>
    <property type="molecule type" value="Genomic_DNA"/>
</dbReference>
<evidence type="ECO:0000313" key="3">
    <source>
        <dbReference type="Proteomes" id="UP000825729"/>
    </source>
</evidence>
<dbReference type="AlphaFoldDB" id="A0AAV7F1K1"/>
<feature type="region of interest" description="Disordered" evidence="1">
    <location>
        <begin position="68"/>
        <end position="92"/>
    </location>
</feature>